<name>A0A377D8Y5_ECOLX</name>
<dbReference type="PANTHER" id="PTHR43622:SF7">
    <property type="entry name" value="3-DEHYDROQUINATE SYNTHASE, CHLOROPLASTIC"/>
    <property type="match status" value="1"/>
</dbReference>
<dbReference type="GO" id="GO:0009073">
    <property type="term" value="P:aromatic amino acid family biosynthetic process"/>
    <property type="evidence" value="ECO:0007669"/>
    <property type="project" value="TreeGrafter"/>
</dbReference>
<dbReference type="Proteomes" id="UP000254052">
    <property type="component" value="Unassembled WGS sequence"/>
</dbReference>
<accession>A0A377D8Y5</accession>
<sequence length="134" mass="14317">MSPPTSAKPGLRALLNLGHTFGHAIEAEMGYGNWLHGEAVAAGMVMATRTSERLGQFSSAETQRIITLLTRAGLPVNGPREMSAQAYLPHMLRDKKVLAGEMRLILPLAIGKSEVRSGVSHELVLNAIADCQSA</sequence>
<dbReference type="EMBL" id="UGED01000019">
    <property type="protein sequence ID" value="STM17537.1"/>
    <property type="molecule type" value="Genomic_DNA"/>
</dbReference>
<dbReference type="Pfam" id="PF24621">
    <property type="entry name" value="DHQS_C"/>
    <property type="match status" value="1"/>
</dbReference>
<evidence type="ECO:0000259" key="3">
    <source>
        <dbReference type="Pfam" id="PF24621"/>
    </source>
</evidence>
<protein>
    <submittedName>
        <fullName evidence="4">3-dehydroquinate synthase</fullName>
        <ecNumber evidence="4">4.2.3.4</ecNumber>
    </submittedName>
</protein>
<dbReference type="AlphaFoldDB" id="A0A377D8Y5"/>
<proteinExistence type="predicted"/>
<dbReference type="Gene3D" id="1.20.1090.10">
    <property type="entry name" value="Dehydroquinate synthase-like - alpha domain"/>
    <property type="match status" value="1"/>
</dbReference>
<evidence type="ECO:0000313" key="5">
    <source>
        <dbReference type="Proteomes" id="UP000254052"/>
    </source>
</evidence>
<feature type="domain" description="3-dehydroquinate synthase C-terminal" evidence="3">
    <location>
        <begin position="10"/>
        <end position="97"/>
    </location>
</feature>
<reference evidence="4 5" key="1">
    <citation type="submission" date="2018-06" db="EMBL/GenBank/DDBJ databases">
        <authorList>
            <consortium name="Pathogen Informatics"/>
            <person name="Doyle S."/>
        </authorList>
    </citation>
    <scope>NUCLEOTIDE SEQUENCE [LARGE SCALE GENOMIC DNA]</scope>
    <source>
        <strain evidence="4 5">NCTC9962</strain>
    </source>
</reference>
<gene>
    <name evidence="4" type="primary">aroB_2</name>
    <name evidence="4" type="ORF">NCTC9962_06662</name>
</gene>
<evidence type="ECO:0000256" key="1">
    <source>
        <dbReference type="ARBA" id="ARBA00023027"/>
    </source>
</evidence>
<dbReference type="SUPFAM" id="SSF56796">
    <property type="entry name" value="Dehydroquinate synthase-like"/>
    <property type="match status" value="1"/>
</dbReference>
<keyword evidence="2 4" id="KW-0456">Lyase</keyword>
<dbReference type="GO" id="GO:0003856">
    <property type="term" value="F:3-dehydroquinate synthase activity"/>
    <property type="evidence" value="ECO:0007669"/>
    <property type="project" value="UniProtKB-EC"/>
</dbReference>
<keyword evidence="1" id="KW-0520">NAD</keyword>
<evidence type="ECO:0000313" key="4">
    <source>
        <dbReference type="EMBL" id="STM17537.1"/>
    </source>
</evidence>
<evidence type="ECO:0000256" key="2">
    <source>
        <dbReference type="ARBA" id="ARBA00023239"/>
    </source>
</evidence>
<dbReference type="EC" id="4.2.3.4" evidence="4"/>
<dbReference type="PANTHER" id="PTHR43622">
    <property type="entry name" value="3-DEHYDROQUINATE SYNTHASE"/>
    <property type="match status" value="1"/>
</dbReference>
<dbReference type="InterPro" id="IPR050071">
    <property type="entry name" value="Dehydroquinate_synthase"/>
</dbReference>
<dbReference type="InterPro" id="IPR056179">
    <property type="entry name" value="DHQS_C"/>
</dbReference>
<organism evidence="4 5">
    <name type="scientific">Escherichia coli</name>
    <dbReference type="NCBI Taxonomy" id="562"/>
    <lineage>
        <taxon>Bacteria</taxon>
        <taxon>Pseudomonadati</taxon>
        <taxon>Pseudomonadota</taxon>
        <taxon>Gammaproteobacteria</taxon>
        <taxon>Enterobacterales</taxon>
        <taxon>Enterobacteriaceae</taxon>
        <taxon>Escherichia</taxon>
    </lineage>
</organism>